<dbReference type="eggNOG" id="ENOG5030JPF">
    <property type="taxonomic scope" value="Bacteria"/>
</dbReference>
<evidence type="ECO:0000313" key="1">
    <source>
        <dbReference type="EMBL" id="AGF57076.1"/>
    </source>
</evidence>
<dbReference type="EMBL" id="CP004121">
    <property type="protein sequence ID" value="AGF57076.1"/>
    <property type="molecule type" value="Genomic_DNA"/>
</dbReference>
<sequence length="130" mass="15362">MFFYILNLLNDALKKNKIDNLPAFEVIDDTTNIAKLAGIKRNFDFKCFNDKIITIFRLFSKYKLTLTDSIDILDKLIINEKNSWILKNIYGDVYIYEKEKSRLDLIFLINHILNRYKIMEMEVSLTGLAL</sequence>
<accession>M1MQP6</accession>
<dbReference type="Proteomes" id="UP000011728">
    <property type="component" value="Chromosome"/>
</dbReference>
<dbReference type="HOGENOM" id="CLU_1934404_0_0_9"/>
<dbReference type="RefSeq" id="WP_015393394.1">
    <property type="nucleotide sequence ID" value="NC_020291.1"/>
</dbReference>
<keyword evidence="2" id="KW-1185">Reference proteome</keyword>
<reference evidence="1 2" key="1">
    <citation type="submission" date="2013-02" db="EMBL/GenBank/DDBJ databases">
        <title>Genome sequence of Clostridium saccharoperbutylacetonicum N1-4(HMT).</title>
        <authorList>
            <person name="Poehlein A."/>
            <person name="Daniel R."/>
        </authorList>
    </citation>
    <scope>NUCLEOTIDE SEQUENCE [LARGE SCALE GENOMIC DNA]</scope>
    <source>
        <strain evidence="2">N1-4(HMT)</strain>
    </source>
</reference>
<dbReference type="KEGG" id="csr:Cspa_c33150"/>
<protein>
    <submittedName>
        <fullName evidence="1">Uncharacterized protein</fullName>
    </submittedName>
</protein>
<name>M1MQP6_9CLOT</name>
<dbReference type="AlphaFoldDB" id="M1MQP6"/>
<dbReference type="PATRIC" id="fig|931276.5.peg.3340"/>
<dbReference type="STRING" id="36745.CLSAP_30820"/>
<evidence type="ECO:0000313" key="2">
    <source>
        <dbReference type="Proteomes" id="UP000011728"/>
    </source>
</evidence>
<gene>
    <name evidence="1" type="ORF">Cspa_c33150</name>
</gene>
<proteinExistence type="predicted"/>
<organism evidence="1 2">
    <name type="scientific">Clostridium saccharoperbutylacetonicum N1-4(HMT)</name>
    <dbReference type="NCBI Taxonomy" id="931276"/>
    <lineage>
        <taxon>Bacteria</taxon>
        <taxon>Bacillati</taxon>
        <taxon>Bacillota</taxon>
        <taxon>Clostridia</taxon>
        <taxon>Eubacteriales</taxon>
        <taxon>Clostridiaceae</taxon>
        <taxon>Clostridium</taxon>
    </lineage>
</organism>